<dbReference type="AlphaFoldDB" id="A0A5P1FBJ0"/>
<evidence type="ECO:0000313" key="2">
    <source>
        <dbReference type="EMBL" id="ONK75532.1"/>
    </source>
</evidence>
<dbReference type="Proteomes" id="UP000243459">
    <property type="component" value="Chromosome 3"/>
</dbReference>
<sequence>MQGEDGFVDFGPDARYRVDLQVRAALNGELNSITPFAFLDFFILEHLFPIISDQNLEIPKFRASAILFHSQIGSQVQLTLERGLPAIVGSFASRHLPFPYLSFDMMIDFVSGSVECKTTDQSFY</sequence>
<keyword evidence="1" id="KW-0489">Methyltransferase</keyword>
<dbReference type="InterPro" id="IPR004159">
    <property type="entry name" value="Put_SAM_MeTrfase"/>
</dbReference>
<dbReference type="EMBL" id="CM007383">
    <property type="protein sequence ID" value="ONK75532.1"/>
    <property type="molecule type" value="Genomic_DNA"/>
</dbReference>
<reference evidence="3" key="1">
    <citation type="journal article" date="2017" name="Nat. Commun.">
        <title>The asparagus genome sheds light on the origin and evolution of a young Y chromosome.</title>
        <authorList>
            <person name="Harkess A."/>
            <person name="Zhou J."/>
            <person name="Xu C."/>
            <person name="Bowers J.E."/>
            <person name="Van der Hulst R."/>
            <person name="Ayyampalayam S."/>
            <person name="Mercati F."/>
            <person name="Riccardi P."/>
            <person name="McKain M.R."/>
            <person name="Kakrana A."/>
            <person name="Tang H."/>
            <person name="Ray J."/>
            <person name="Groenendijk J."/>
            <person name="Arikit S."/>
            <person name="Mathioni S.M."/>
            <person name="Nakano M."/>
            <person name="Shan H."/>
            <person name="Telgmann-Rauber A."/>
            <person name="Kanno A."/>
            <person name="Yue Z."/>
            <person name="Chen H."/>
            <person name="Li W."/>
            <person name="Chen Y."/>
            <person name="Xu X."/>
            <person name="Zhang Y."/>
            <person name="Luo S."/>
            <person name="Chen H."/>
            <person name="Gao J."/>
            <person name="Mao Z."/>
            <person name="Pires J.C."/>
            <person name="Luo M."/>
            <person name="Kudrna D."/>
            <person name="Wing R.A."/>
            <person name="Meyers B.C."/>
            <person name="Yi K."/>
            <person name="Kong H."/>
            <person name="Lavrijsen P."/>
            <person name="Sunseri F."/>
            <person name="Falavigna A."/>
            <person name="Ye Y."/>
            <person name="Leebens-Mack J.H."/>
            <person name="Chen G."/>
        </authorList>
    </citation>
    <scope>NUCLEOTIDE SEQUENCE [LARGE SCALE GENOMIC DNA]</scope>
    <source>
        <strain evidence="3">cv. DH0086</strain>
    </source>
</reference>
<dbReference type="Gramene" id="ONK75532">
    <property type="protein sequence ID" value="ONK75532"/>
    <property type="gene ID" value="A4U43_C03F17870"/>
</dbReference>
<proteinExistence type="predicted"/>
<gene>
    <name evidence="2" type="ORF">A4U43_C03F17870</name>
</gene>
<keyword evidence="1" id="KW-0808">Transferase</keyword>
<evidence type="ECO:0000256" key="1">
    <source>
        <dbReference type="ARBA" id="ARBA00022603"/>
    </source>
</evidence>
<keyword evidence="3" id="KW-1185">Reference proteome</keyword>
<evidence type="ECO:0000313" key="3">
    <source>
        <dbReference type="Proteomes" id="UP000243459"/>
    </source>
</evidence>
<dbReference type="Pfam" id="PF03141">
    <property type="entry name" value="Methyltransf_29"/>
    <property type="match status" value="1"/>
</dbReference>
<organism evidence="2 3">
    <name type="scientific">Asparagus officinalis</name>
    <name type="common">Garden asparagus</name>
    <dbReference type="NCBI Taxonomy" id="4686"/>
    <lineage>
        <taxon>Eukaryota</taxon>
        <taxon>Viridiplantae</taxon>
        <taxon>Streptophyta</taxon>
        <taxon>Embryophyta</taxon>
        <taxon>Tracheophyta</taxon>
        <taxon>Spermatophyta</taxon>
        <taxon>Magnoliopsida</taxon>
        <taxon>Liliopsida</taxon>
        <taxon>Asparagales</taxon>
        <taxon>Asparagaceae</taxon>
        <taxon>Asparagoideae</taxon>
        <taxon>Asparagus</taxon>
    </lineage>
</organism>
<dbReference type="GO" id="GO:0032259">
    <property type="term" value="P:methylation"/>
    <property type="evidence" value="ECO:0007669"/>
    <property type="project" value="UniProtKB-KW"/>
</dbReference>
<dbReference type="GO" id="GO:0008168">
    <property type="term" value="F:methyltransferase activity"/>
    <property type="evidence" value="ECO:0007669"/>
    <property type="project" value="UniProtKB-KW"/>
</dbReference>
<accession>A0A5P1FBJ0</accession>
<protein>
    <submittedName>
        <fullName evidence="2">Uncharacterized protein</fullName>
    </submittedName>
</protein>
<name>A0A5P1FBJ0_ASPOF</name>